<name>A0A218Y1U0_PUNGR</name>
<dbReference type="AlphaFoldDB" id="A0A218Y1U0"/>
<accession>A0A218Y1U0</accession>
<dbReference type="Proteomes" id="UP000197138">
    <property type="component" value="Unassembled WGS sequence"/>
</dbReference>
<sequence>MAPSLADEIASKVPSSYVTEPRRLLDLGLSKPLVNGMGRYGLRYCSGSSRPR</sequence>
<proteinExistence type="predicted"/>
<protein>
    <submittedName>
        <fullName evidence="1">Uncharacterized protein</fullName>
    </submittedName>
</protein>
<organism evidence="1 2">
    <name type="scientific">Punica granatum</name>
    <name type="common">Pomegranate</name>
    <dbReference type="NCBI Taxonomy" id="22663"/>
    <lineage>
        <taxon>Eukaryota</taxon>
        <taxon>Viridiplantae</taxon>
        <taxon>Streptophyta</taxon>
        <taxon>Embryophyta</taxon>
        <taxon>Tracheophyta</taxon>
        <taxon>Spermatophyta</taxon>
        <taxon>Magnoliopsida</taxon>
        <taxon>eudicotyledons</taxon>
        <taxon>Gunneridae</taxon>
        <taxon>Pentapetalae</taxon>
        <taxon>rosids</taxon>
        <taxon>malvids</taxon>
        <taxon>Myrtales</taxon>
        <taxon>Lythraceae</taxon>
        <taxon>Punica</taxon>
    </lineage>
</organism>
<evidence type="ECO:0000313" key="1">
    <source>
        <dbReference type="EMBL" id="OWM91028.1"/>
    </source>
</evidence>
<evidence type="ECO:0000313" key="2">
    <source>
        <dbReference type="Proteomes" id="UP000197138"/>
    </source>
</evidence>
<reference evidence="2" key="1">
    <citation type="journal article" date="2017" name="Plant J.">
        <title>The pomegranate (Punica granatum L.) genome and the genomics of punicalagin biosynthesis.</title>
        <authorList>
            <person name="Qin G."/>
            <person name="Xu C."/>
            <person name="Ming R."/>
            <person name="Tang H."/>
            <person name="Guyot R."/>
            <person name="Kramer E.M."/>
            <person name="Hu Y."/>
            <person name="Yi X."/>
            <person name="Qi Y."/>
            <person name="Xu X."/>
            <person name="Gao Z."/>
            <person name="Pan H."/>
            <person name="Jian J."/>
            <person name="Tian Y."/>
            <person name="Yue Z."/>
            <person name="Xu Y."/>
        </authorList>
    </citation>
    <scope>NUCLEOTIDE SEQUENCE [LARGE SCALE GENOMIC DNA]</scope>
    <source>
        <strain evidence="2">cv. Dabenzi</strain>
    </source>
</reference>
<gene>
    <name evidence="1" type="ORF">CDL15_Pgr023361</name>
</gene>
<dbReference type="EMBL" id="MTKT01000420">
    <property type="protein sequence ID" value="OWM91028.1"/>
    <property type="molecule type" value="Genomic_DNA"/>
</dbReference>
<comment type="caution">
    <text evidence="1">The sequence shown here is derived from an EMBL/GenBank/DDBJ whole genome shotgun (WGS) entry which is preliminary data.</text>
</comment>